<keyword evidence="3" id="KW-0812">Transmembrane</keyword>
<proteinExistence type="predicted"/>
<dbReference type="GO" id="GO:0005789">
    <property type="term" value="C:endoplasmic reticulum membrane"/>
    <property type="evidence" value="ECO:0007669"/>
    <property type="project" value="UniProtKB-SubCell"/>
</dbReference>
<dbReference type="CDD" id="cd23995">
    <property type="entry name" value="Seipin_BSCL2_like"/>
    <property type="match status" value="1"/>
</dbReference>
<dbReference type="InterPro" id="IPR009081">
    <property type="entry name" value="PP-bd_ACP"/>
</dbReference>
<reference evidence="8" key="2">
    <citation type="submission" date="2020-05" db="UniProtKB">
        <authorList>
            <consortium name="EnsemblMetazoa"/>
        </authorList>
    </citation>
    <scope>IDENTIFICATION</scope>
    <source>
        <strain evidence="8">LVP_AGWG</strain>
    </source>
</reference>
<dbReference type="OrthoDB" id="3990054at2759"/>
<dbReference type="VEuPathDB" id="VectorBase:AAEL002129"/>
<keyword evidence="6" id="KW-0443">Lipid metabolism</keyword>
<evidence type="ECO:0000256" key="4">
    <source>
        <dbReference type="ARBA" id="ARBA00022824"/>
    </source>
</evidence>
<evidence type="ECO:0000256" key="3">
    <source>
        <dbReference type="ARBA" id="ARBA00022692"/>
    </source>
</evidence>
<keyword evidence="7" id="KW-0472">Membrane</keyword>
<dbReference type="GO" id="GO:0006629">
    <property type="term" value="P:lipid metabolic process"/>
    <property type="evidence" value="ECO:0007669"/>
    <property type="project" value="UniProtKB-KW"/>
</dbReference>
<keyword evidence="5" id="KW-1133">Transmembrane helix</keyword>
<dbReference type="EnsemblMetazoa" id="AAEL002129-RA">
    <property type="protein sequence ID" value="AAEL002129-PA"/>
    <property type="gene ID" value="AAEL002129"/>
</dbReference>
<evidence type="ECO:0000313" key="8">
    <source>
        <dbReference type="EnsemblMetazoa" id="AAEL002129-PA"/>
    </source>
</evidence>
<evidence type="ECO:0000313" key="9">
    <source>
        <dbReference type="Proteomes" id="UP000008820"/>
    </source>
</evidence>
<dbReference type="GO" id="GO:0140042">
    <property type="term" value="P:lipid droplet formation"/>
    <property type="evidence" value="ECO:0007669"/>
    <property type="project" value="UniProtKB-ARBA"/>
</dbReference>
<sequence length="347" mass="39767">MQLGNLILTVLDPFQIIRKYLLKPLAVTGIAYAEEYKRKTNAGVQSTKSILLKLIAAVVVGFSIVWASIFMYAYFYYSYMPTVSHVKDVYLNYRDCLPEQKCLGYPSDKVVLTNKQQFLMVGQAYKVTLYLEMPESVQNDKIGMFTVCATMLDNEASEHSTKSCRLSMIHFKSSLLKMITTVVLAPFFVLGYREEKQTVAIDLFTHFEDSQAHPVTSVDISVLSRDIQFYSAQLHITANFSGLRYLMFNWPIISAVIGILTNLFFILIICVLSWYHWDDKEWIVEIKDRYHQILSTPTKIIAKSLAEPASVLLKEEKEEKEKEEEDELTTDDIEEVSSFKDDLGLTS</sequence>
<dbReference type="PROSITE" id="PS50075">
    <property type="entry name" value="CARRIER"/>
    <property type="match status" value="1"/>
</dbReference>
<dbReference type="FunCoup" id="A0A1S4F0V1">
    <property type="interactions" value="957"/>
</dbReference>
<accession>A0A1S4F0V1</accession>
<keyword evidence="4" id="KW-0256">Endoplasmic reticulum</keyword>
<dbReference type="Proteomes" id="UP000008820">
    <property type="component" value="Chromosome 3"/>
</dbReference>
<gene>
    <name evidence="8" type="primary">5573580</name>
</gene>
<evidence type="ECO:0000256" key="6">
    <source>
        <dbReference type="ARBA" id="ARBA00023098"/>
    </source>
</evidence>
<dbReference type="PANTHER" id="PTHR21212:SF0">
    <property type="entry name" value="SEIPIN"/>
    <property type="match status" value="1"/>
</dbReference>
<evidence type="ECO:0000256" key="5">
    <source>
        <dbReference type="ARBA" id="ARBA00022989"/>
    </source>
</evidence>
<evidence type="ECO:0000256" key="2">
    <source>
        <dbReference type="ARBA" id="ARBA00022064"/>
    </source>
</evidence>
<name>A0A1S4F0V1_AEDAE</name>
<dbReference type="PANTHER" id="PTHR21212">
    <property type="entry name" value="BERNARDINELLI-SEIP CONGENITAL LIPODYSTROPHY 2 HOMOLOG BSCL2 PROTEIN"/>
    <property type="match status" value="1"/>
</dbReference>
<reference evidence="8 9" key="1">
    <citation type="submission" date="2017-06" db="EMBL/GenBank/DDBJ databases">
        <title>Aedes aegypti genome working group (AGWG) sequencing and assembly.</title>
        <authorList>
            <consortium name="Aedes aegypti Genome Working Group (AGWG)"/>
            <person name="Matthews B.J."/>
        </authorList>
    </citation>
    <scope>NUCLEOTIDE SEQUENCE [LARGE SCALE GENOMIC DNA]</scope>
    <source>
        <strain evidence="8 9">LVP_AGWG</strain>
    </source>
</reference>
<comment type="subcellular location">
    <subcellularLocation>
        <location evidence="1">Endoplasmic reticulum membrane</location>
        <topology evidence="1">Multi-pass membrane protein</topology>
    </subcellularLocation>
</comment>
<evidence type="ECO:0000256" key="1">
    <source>
        <dbReference type="ARBA" id="ARBA00004477"/>
    </source>
</evidence>
<dbReference type="Pfam" id="PF06775">
    <property type="entry name" value="Seipin"/>
    <property type="match status" value="1"/>
</dbReference>
<dbReference type="AlphaFoldDB" id="A0A1S4F0V1"/>
<dbReference type="InterPro" id="IPR009617">
    <property type="entry name" value="Seipin"/>
</dbReference>
<protein>
    <recommendedName>
        <fullName evidence="2">Seipin</fullName>
    </recommendedName>
</protein>
<keyword evidence="9" id="KW-1185">Reference proteome</keyword>
<dbReference type="InParanoid" id="A0A1S4F0V1"/>
<evidence type="ECO:0000256" key="7">
    <source>
        <dbReference type="ARBA" id="ARBA00023136"/>
    </source>
</evidence>
<organism evidence="8 9">
    <name type="scientific">Aedes aegypti</name>
    <name type="common">Yellowfever mosquito</name>
    <name type="synonym">Culex aegypti</name>
    <dbReference type="NCBI Taxonomy" id="7159"/>
    <lineage>
        <taxon>Eukaryota</taxon>
        <taxon>Metazoa</taxon>
        <taxon>Ecdysozoa</taxon>
        <taxon>Arthropoda</taxon>
        <taxon>Hexapoda</taxon>
        <taxon>Insecta</taxon>
        <taxon>Pterygota</taxon>
        <taxon>Neoptera</taxon>
        <taxon>Endopterygota</taxon>
        <taxon>Diptera</taxon>
        <taxon>Nematocera</taxon>
        <taxon>Culicoidea</taxon>
        <taxon>Culicidae</taxon>
        <taxon>Culicinae</taxon>
        <taxon>Aedini</taxon>
        <taxon>Aedes</taxon>
        <taxon>Stegomyia</taxon>
    </lineage>
</organism>